<dbReference type="EMBL" id="GGEC01091191">
    <property type="protein sequence ID" value="MBX71675.1"/>
    <property type="molecule type" value="Transcribed_RNA"/>
</dbReference>
<name>A0A2P2QXJ7_RHIMU</name>
<evidence type="ECO:0000313" key="1">
    <source>
        <dbReference type="EMBL" id="MBX71675.1"/>
    </source>
</evidence>
<sequence>MLDVEMLMEEKRWKSSQTKSPHFNFLVQQK</sequence>
<reference evidence="1" key="1">
    <citation type="submission" date="2018-02" db="EMBL/GenBank/DDBJ databases">
        <title>Rhizophora mucronata_Transcriptome.</title>
        <authorList>
            <person name="Meera S.P."/>
            <person name="Sreeshan A."/>
            <person name="Augustine A."/>
        </authorList>
    </citation>
    <scope>NUCLEOTIDE SEQUENCE</scope>
    <source>
        <tissue evidence="1">Leaf</tissue>
    </source>
</reference>
<protein>
    <submittedName>
        <fullName evidence="1">Uncharacterized protein</fullName>
    </submittedName>
</protein>
<organism evidence="1">
    <name type="scientific">Rhizophora mucronata</name>
    <name type="common">Asiatic mangrove</name>
    <dbReference type="NCBI Taxonomy" id="61149"/>
    <lineage>
        <taxon>Eukaryota</taxon>
        <taxon>Viridiplantae</taxon>
        <taxon>Streptophyta</taxon>
        <taxon>Embryophyta</taxon>
        <taxon>Tracheophyta</taxon>
        <taxon>Spermatophyta</taxon>
        <taxon>Magnoliopsida</taxon>
        <taxon>eudicotyledons</taxon>
        <taxon>Gunneridae</taxon>
        <taxon>Pentapetalae</taxon>
        <taxon>rosids</taxon>
        <taxon>fabids</taxon>
        <taxon>Malpighiales</taxon>
        <taxon>Rhizophoraceae</taxon>
        <taxon>Rhizophora</taxon>
    </lineage>
</organism>
<proteinExistence type="predicted"/>
<accession>A0A2P2QXJ7</accession>
<dbReference type="AlphaFoldDB" id="A0A2P2QXJ7"/>